<reference evidence="9 10" key="1">
    <citation type="submission" date="2014-05" db="EMBL/GenBank/DDBJ databases">
        <title>ATOL: Assembling a taxonomically balanced genome-scale reconstruction of the evolutionary history of the Enterobacteriaceae.</title>
        <authorList>
            <person name="Plunkett G.III."/>
            <person name="Neeno-Eckwall E.C."/>
            <person name="Glasner J.D."/>
            <person name="Perna N.T."/>
        </authorList>
    </citation>
    <scope>NUCLEOTIDE SEQUENCE [LARGE SCALE GENOMIC DNA]</scope>
    <source>
        <strain evidence="9 10">ATCC 33320</strain>
    </source>
</reference>
<dbReference type="NCBIfam" id="TIGR03942">
    <property type="entry name" value="sulfatase_rSAM"/>
    <property type="match status" value="1"/>
</dbReference>
<dbReference type="InterPro" id="IPR013785">
    <property type="entry name" value="Aldolase_TIM"/>
</dbReference>
<dbReference type="InterPro" id="IPR047207">
    <property type="entry name" value="SPASM_anSME"/>
</dbReference>
<evidence type="ECO:0000256" key="5">
    <source>
        <dbReference type="ARBA" id="ARBA00023004"/>
    </source>
</evidence>
<dbReference type="SFLD" id="SFLDG01386">
    <property type="entry name" value="main_SPASM_domain-containing"/>
    <property type="match status" value="1"/>
</dbReference>
<evidence type="ECO:0000256" key="2">
    <source>
        <dbReference type="ARBA" id="ARBA00022485"/>
    </source>
</evidence>
<dbReference type="AlphaFoldDB" id="A0A085GCJ6"/>
<dbReference type="GO" id="GO:0051539">
    <property type="term" value="F:4 iron, 4 sulfur cluster binding"/>
    <property type="evidence" value="ECO:0007669"/>
    <property type="project" value="UniProtKB-KW"/>
</dbReference>
<dbReference type="Proteomes" id="UP000028653">
    <property type="component" value="Unassembled WGS sequence"/>
</dbReference>
<dbReference type="EC" id="1.-.-.-" evidence="9"/>
<keyword evidence="10" id="KW-1185">Reference proteome</keyword>
<evidence type="ECO:0000256" key="3">
    <source>
        <dbReference type="ARBA" id="ARBA00022691"/>
    </source>
</evidence>
<evidence type="ECO:0000313" key="9">
    <source>
        <dbReference type="EMBL" id="KFC81441.1"/>
    </source>
</evidence>
<dbReference type="SFLD" id="SFLDG01072">
    <property type="entry name" value="dehydrogenase_like"/>
    <property type="match status" value="1"/>
</dbReference>
<dbReference type="SFLD" id="SFLDF00285">
    <property type="entry name" value="anaerobic_Ser-type_sulfatase-m"/>
    <property type="match status" value="1"/>
</dbReference>
<name>A0A085GCJ6_9ENTR</name>
<dbReference type="InterPro" id="IPR023885">
    <property type="entry name" value="4Fe4S-binding_SPASM_dom"/>
</dbReference>
<dbReference type="Pfam" id="PF04055">
    <property type="entry name" value="Radical_SAM"/>
    <property type="match status" value="1"/>
</dbReference>
<dbReference type="Gene3D" id="3.20.20.70">
    <property type="entry name" value="Aldolase class I"/>
    <property type="match status" value="1"/>
</dbReference>
<dbReference type="EMBL" id="JMPI01000030">
    <property type="protein sequence ID" value="KFC81441.1"/>
    <property type="molecule type" value="Genomic_DNA"/>
</dbReference>
<dbReference type="NCBIfam" id="TIGR04085">
    <property type="entry name" value="rSAM_more_4Fe4S"/>
    <property type="match status" value="1"/>
</dbReference>
<dbReference type="Pfam" id="PF13186">
    <property type="entry name" value="SPASM"/>
    <property type="match status" value="1"/>
</dbReference>
<comment type="caution">
    <text evidence="9">The sequence shown here is derived from an EMBL/GenBank/DDBJ whole genome shotgun (WGS) entry which is preliminary data.</text>
</comment>
<dbReference type="PROSITE" id="PS51918">
    <property type="entry name" value="RADICAL_SAM"/>
    <property type="match status" value="1"/>
</dbReference>
<dbReference type="SFLD" id="SFLDG01384">
    <property type="entry name" value="thioether_bond_formation_requi"/>
    <property type="match status" value="1"/>
</dbReference>
<organism evidence="9 10">
    <name type="scientific">Buttiauxella agrestis ATCC 33320</name>
    <dbReference type="NCBI Taxonomy" id="1006004"/>
    <lineage>
        <taxon>Bacteria</taxon>
        <taxon>Pseudomonadati</taxon>
        <taxon>Pseudomonadota</taxon>
        <taxon>Gammaproteobacteria</taxon>
        <taxon>Enterobacterales</taxon>
        <taxon>Enterobacteriaceae</taxon>
        <taxon>Buttiauxella</taxon>
    </lineage>
</organism>
<dbReference type="GO" id="GO:0016491">
    <property type="term" value="F:oxidoreductase activity"/>
    <property type="evidence" value="ECO:0007669"/>
    <property type="project" value="UniProtKB-KW"/>
</dbReference>
<evidence type="ECO:0000313" key="10">
    <source>
        <dbReference type="Proteomes" id="UP000028653"/>
    </source>
</evidence>
<dbReference type="CDD" id="cd01335">
    <property type="entry name" value="Radical_SAM"/>
    <property type="match status" value="1"/>
</dbReference>
<sequence>MRGCHVMAKPTSSQCNIQCQYCFYLDKPQQPLMDDATLDTFIRQHIAAQPGDVVEFAWQGGEPTLAGIAFYQRVMARQLRYCGGKRIQNTIQTNGILLNDAWCQFFKKNGWLVGISIDGPADLHDYYRRSRSGKPTHHHVIAAIEKLKAHRVDFNLLAVISQHNSQQPERLYRYLKTLGSAFIQFIPLVERSEKGAVTPECVSPAQFGTFLKRVFDIWVREDVGHIFVQLFDSTLGVWSGHPSQMCSLSETCGHAFALESNGDLYQCDHYVYPDDKLGNLHDTPLQALNDSHAAIRFGENKRDLLPADCRVCTVKPLCHGDCPKHRFSEGKSYLCSSYHAFFTHSAPYMKIMSQLLAQRRAPAELMPILGRSKLTPAD</sequence>
<dbReference type="GO" id="GO:0046872">
    <property type="term" value="F:metal ion binding"/>
    <property type="evidence" value="ECO:0007669"/>
    <property type="project" value="UniProtKB-KW"/>
</dbReference>
<accession>A0A085GCJ6</accession>
<dbReference type="SFLD" id="SFLDS00029">
    <property type="entry name" value="Radical_SAM"/>
    <property type="match status" value="1"/>
</dbReference>
<dbReference type="InterPro" id="IPR023867">
    <property type="entry name" value="Sulphatase_maturase_rSAM"/>
</dbReference>
<dbReference type="InterPro" id="IPR007197">
    <property type="entry name" value="rSAM"/>
</dbReference>
<evidence type="ECO:0000256" key="4">
    <source>
        <dbReference type="ARBA" id="ARBA00022723"/>
    </source>
</evidence>
<dbReference type="STRING" id="1006004.GBAG_2225"/>
<evidence type="ECO:0000256" key="1">
    <source>
        <dbReference type="ARBA" id="ARBA00001966"/>
    </source>
</evidence>
<gene>
    <name evidence="9" type="ORF">GBAG_2225</name>
</gene>
<comment type="cofactor">
    <cofactor evidence="1">
        <name>[4Fe-4S] cluster</name>
        <dbReference type="ChEBI" id="CHEBI:49883"/>
    </cofactor>
</comment>
<dbReference type="eggNOG" id="COG0641">
    <property type="taxonomic scope" value="Bacteria"/>
</dbReference>
<keyword evidence="2" id="KW-0004">4Fe-4S</keyword>
<dbReference type="CDD" id="cd21120">
    <property type="entry name" value="SPASM_anSME"/>
    <property type="match status" value="1"/>
</dbReference>
<comment type="similarity">
    <text evidence="7">Belongs to the radical SAM superfamily. Anaerobic sulfatase-maturating enzyme family.</text>
</comment>
<dbReference type="InterPro" id="IPR034491">
    <property type="entry name" value="Anaerob_Ser_sulfatase-maturase"/>
</dbReference>
<dbReference type="PANTHER" id="PTHR43273">
    <property type="entry name" value="ANAEROBIC SULFATASE-MATURATING ENZYME HOMOLOG ASLB-RELATED"/>
    <property type="match status" value="1"/>
</dbReference>
<feature type="domain" description="Radical SAM core" evidence="8">
    <location>
        <begin position="1"/>
        <end position="220"/>
    </location>
</feature>
<protein>
    <submittedName>
        <fullName evidence="9">Putative arylsulfatase regulatory protein</fullName>
        <ecNumber evidence="9">1.-.-.-</ecNumber>
        <ecNumber evidence="9">1.1.99.-</ecNumber>
    </submittedName>
</protein>
<evidence type="ECO:0000259" key="8">
    <source>
        <dbReference type="PROSITE" id="PS51918"/>
    </source>
</evidence>
<keyword evidence="3" id="KW-0949">S-adenosyl-L-methionine</keyword>
<keyword evidence="6" id="KW-0411">Iron-sulfur</keyword>
<dbReference type="EC" id="1.1.99.-" evidence="9"/>
<keyword evidence="9" id="KW-0560">Oxidoreductase</keyword>
<evidence type="ECO:0000256" key="6">
    <source>
        <dbReference type="ARBA" id="ARBA00023014"/>
    </source>
</evidence>
<keyword evidence="4" id="KW-0479">Metal-binding</keyword>
<dbReference type="InterPro" id="IPR058240">
    <property type="entry name" value="rSAM_sf"/>
</dbReference>
<dbReference type="PANTHER" id="PTHR43273:SF3">
    <property type="entry name" value="ANAEROBIC SULFATASE-MATURATING ENZYME HOMOLOG ASLB-RELATED"/>
    <property type="match status" value="1"/>
</dbReference>
<proteinExistence type="inferred from homology"/>
<evidence type="ECO:0000256" key="7">
    <source>
        <dbReference type="ARBA" id="ARBA00023601"/>
    </source>
</evidence>
<dbReference type="SUPFAM" id="SSF102114">
    <property type="entry name" value="Radical SAM enzymes"/>
    <property type="match status" value="1"/>
</dbReference>
<dbReference type="SFLD" id="SFLDG01067">
    <property type="entry name" value="SPASM/twitch_domain_containing"/>
    <property type="match status" value="1"/>
</dbReference>
<keyword evidence="5" id="KW-0408">Iron</keyword>